<dbReference type="InterPro" id="IPR050816">
    <property type="entry name" value="Flavin-dep_Halogenase_NPB"/>
</dbReference>
<evidence type="ECO:0000313" key="3">
    <source>
        <dbReference type="EMBL" id="MCK9874633.1"/>
    </source>
</evidence>
<dbReference type="EMBL" id="JALKFT010000002">
    <property type="protein sequence ID" value="MCK9874633.1"/>
    <property type="molecule type" value="Genomic_DNA"/>
</dbReference>
<dbReference type="Gene3D" id="3.50.50.60">
    <property type="entry name" value="FAD/NAD(P)-binding domain"/>
    <property type="match status" value="1"/>
</dbReference>
<gene>
    <name evidence="3" type="ORF">MXD59_02345</name>
</gene>
<evidence type="ECO:0000313" key="4">
    <source>
        <dbReference type="Proteomes" id="UP001201873"/>
    </source>
</evidence>
<proteinExistence type="inferred from homology"/>
<organism evidence="3 4">
    <name type="scientific">Frankia umida</name>
    <dbReference type="NCBI Taxonomy" id="573489"/>
    <lineage>
        <taxon>Bacteria</taxon>
        <taxon>Bacillati</taxon>
        <taxon>Actinomycetota</taxon>
        <taxon>Actinomycetes</taxon>
        <taxon>Frankiales</taxon>
        <taxon>Frankiaceae</taxon>
        <taxon>Frankia</taxon>
    </lineage>
</organism>
<dbReference type="SUPFAM" id="SSF51905">
    <property type="entry name" value="FAD/NAD(P)-binding domain"/>
    <property type="match status" value="1"/>
</dbReference>
<comment type="similarity">
    <text evidence="1">Belongs to the flavin-dependent halogenase family. Bacterial tryptophan halogenase subfamily.</text>
</comment>
<feature type="compositionally biased region" description="Gly residues" evidence="2">
    <location>
        <begin position="131"/>
        <end position="142"/>
    </location>
</feature>
<evidence type="ECO:0000256" key="1">
    <source>
        <dbReference type="ARBA" id="ARBA00038396"/>
    </source>
</evidence>
<comment type="caution">
    <text evidence="3">The sequence shown here is derived from an EMBL/GenBank/DDBJ whole genome shotgun (WGS) entry which is preliminary data.</text>
</comment>
<dbReference type="RefSeq" id="WP_248823265.1">
    <property type="nucleotide sequence ID" value="NZ_JALKFT010000002.1"/>
</dbReference>
<dbReference type="PANTHER" id="PTHR43747:SF1">
    <property type="entry name" value="SLR1998 PROTEIN"/>
    <property type="match status" value="1"/>
</dbReference>
<sequence length="447" mass="45129">MTTDVVVIGAGPAGAAAAITAARSGRSVTIVDRAGPDAPHLPETWEGARADLLADLGVTGLAELFLHRHRVHVSAPDGTRWATVEVSAGGQGVPPTARLDRTRFDAALADAAAAAGVVHLRGHTVDIVDPGAGGDPASGTSGGEPILSGSRADGSRWSLRGRFVVDASGKSATLGRALGLYRPGRQLDPRQAVFSHWEIEADRADTLAAAGTTSIVVLDGGYAFVIPLGGRRVSVGIVLGTDTASRAAAARHAKAAGRSGEPGAADSCGPAAVLAAVIADTPVLARLLAGARQLLPAIPAMNETFTCVPAASRWYALAGDAAGFDDPFLQRGVDTALASGLRAGGLSILATDPSASAQAAVLAYQDWLTADRAAASTHAYDAAARDWRSSVAGLLADPHLPSFVPLAGLMGLATTTGRGPASAGPATPDAGQLRELLAEARATYASW</sequence>
<dbReference type="InterPro" id="IPR036188">
    <property type="entry name" value="FAD/NAD-bd_sf"/>
</dbReference>
<dbReference type="PANTHER" id="PTHR43747">
    <property type="entry name" value="FAD-BINDING PROTEIN"/>
    <property type="match status" value="1"/>
</dbReference>
<name>A0ABT0JSU0_9ACTN</name>
<accession>A0ABT0JSU0</accession>
<reference evidence="3 4" key="1">
    <citation type="submission" date="2022-04" db="EMBL/GenBank/DDBJ databases">
        <title>Genome diversity in the genus Frankia.</title>
        <authorList>
            <person name="Carlos-Shanley C."/>
            <person name="Hahn D."/>
        </authorList>
    </citation>
    <scope>NUCLEOTIDE SEQUENCE [LARGE SCALE GENOMIC DNA]</scope>
    <source>
        <strain evidence="3 4">Ag45/Mut15</strain>
    </source>
</reference>
<dbReference type="Pfam" id="PF12831">
    <property type="entry name" value="FAD_oxidored"/>
    <property type="match status" value="1"/>
</dbReference>
<keyword evidence="4" id="KW-1185">Reference proteome</keyword>
<evidence type="ECO:0000256" key="2">
    <source>
        <dbReference type="SAM" id="MobiDB-lite"/>
    </source>
</evidence>
<dbReference type="PRINTS" id="PR00411">
    <property type="entry name" value="PNDRDTASEI"/>
</dbReference>
<dbReference type="Proteomes" id="UP001201873">
    <property type="component" value="Unassembled WGS sequence"/>
</dbReference>
<feature type="region of interest" description="Disordered" evidence="2">
    <location>
        <begin position="129"/>
        <end position="153"/>
    </location>
</feature>
<protein>
    <submittedName>
        <fullName evidence="3">FAD-dependent oxidoreductase</fullName>
    </submittedName>
</protein>